<evidence type="ECO:0000313" key="9">
    <source>
        <dbReference type="Proteomes" id="UP000012106"/>
    </source>
</evidence>
<dbReference type="EMBL" id="AHMU02000018">
    <property type="protein sequence ID" value="EMN23069.1"/>
    <property type="molecule type" value="Genomic_DNA"/>
</dbReference>
<keyword evidence="5" id="KW-0949">S-adenosyl-L-methionine</keyword>
<dbReference type="AlphaFoldDB" id="M6JMI5"/>
<dbReference type="GO" id="GO:0009307">
    <property type="term" value="P:DNA restriction-modification system"/>
    <property type="evidence" value="ECO:0007669"/>
    <property type="project" value="UniProtKB-KW"/>
</dbReference>
<evidence type="ECO:0000313" key="8">
    <source>
        <dbReference type="EMBL" id="EMN23069.1"/>
    </source>
</evidence>
<evidence type="ECO:0000256" key="4">
    <source>
        <dbReference type="ARBA" id="ARBA00022679"/>
    </source>
</evidence>
<dbReference type="InterPro" id="IPR017985">
    <property type="entry name" value="MeTrfase_CN4_CS"/>
</dbReference>
<dbReference type="SUPFAM" id="SSF53335">
    <property type="entry name" value="S-adenosyl-L-methionine-dependent methyltransferases"/>
    <property type="match status" value="1"/>
</dbReference>
<organism evidence="8 9">
    <name type="scientific">Leptospira santarosai serovar Arenal str. MAVJ 401</name>
    <dbReference type="NCBI Taxonomy" id="1049976"/>
    <lineage>
        <taxon>Bacteria</taxon>
        <taxon>Pseudomonadati</taxon>
        <taxon>Spirochaetota</taxon>
        <taxon>Spirochaetia</taxon>
        <taxon>Leptospirales</taxon>
        <taxon>Leptospiraceae</taxon>
        <taxon>Leptospira</taxon>
    </lineage>
</organism>
<name>M6JMI5_9LEPT</name>
<gene>
    <name evidence="8" type="ORF">LEP1GSC063_3353</name>
</gene>
<dbReference type="GO" id="GO:0032259">
    <property type="term" value="P:methylation"/>
    <property type="evidence" value="ECO:0007669"/>
    <property type="project" value="UniProtKB-KW"/>
</dbReference>
<comment type="catalytic activity">
    <reaction evidence="7">
        <text>a 2'-deoxycytidine in DNA + S-adenosyl-L-methionine = an N(4)-methyl-2'-deoxycytidine in DNA + S-adenosyl-L-homocysteine + H(+)</text>
        <dbReference type="Rhea" id="RHEA:16857"/>
        <dbReference type="Rhea" id="RHEA-COMP:11369"/>
        <dbReference type="Rhea" id="RHEA-COMP:13674"/>
        <dbReference type="ChEBI" id="CHEBI:15378"/>
        <dbReference type="ChEBI" id="CHEBI:57856"/>
        <dbReference type="ChEBI" id="CHEBI:59789"/>
        <dbReference type="ChEBI" id="CHEBI:85452"/>
        <dbReference type="ChEBI" id="CHEBI:137933"/>
        <dbReference type="EC" id="2.1.1.113"/>
    </reaction>
</comment>
<dbReference type="GO" id="GO:0015667">
    <property type="term" value="F:site-specific DNA-methyltransferase (cytosine-N4-specific) activity"/>
    <property type="evidence" value="ECO:0007669"/>
    <property type="project" value="UniProtKB-EC"/>
</dbReference>
<keyword evidence="6" id="KW-0680">Restriction system</keyword>
<evidence type="ECO:0000256" key="6">
    <source>
        <dbReference type="ARBA" id="ARBA00022747"/>
    </source>
</evidence>
<comment type="caution">
    <text evidence="8">The sequence shown here is derived from an EMBL/GenBank/DDBJ whole genome shotgun (WGS) entry which is preliminary data.</text>
</comment>
<comment type="similarity">
    <text evidence="1">Belongs to the N(4)/N(6)-methyltransferase family. N(4) subfamily.</text>
</comment>
<sequence length="391" mass="45183">MHRIHSYPAKFPAFIASKAFHFAKERNTKVRKVADIFCGCGTTAFEASKMGIEFWGCDINPVATMIAKAKSLSYQSNKIKAYFDKIKEVYSLTESPIRFSAADQRLQYWYRPNQLKDLLRLKIAIEQVIPPNSRYRLFFLCAFSNILKAASQWLTKSIKPQLHPQKKPNKVFSLFAEQYSFMILANEKREISTNSKVEIHTGNFLDYTIEIPKVDLIVTSPPYVNSYEYADLHQLSTLWLNYANDYRDLREGSIGSLHHNYNFNSEWKNLNRVGSKIVSKLIYHKNHQTRSVAKYFLDMQKVAYRSFKILKKQGLAFFVIGNTEYKGVRIDNALHLAESLLDAGFSQVLASKRKISNKILTPFRDDRGKFTTNSEGRKVYNEEFIVIGVKS</sequence>
<evidence type="ECO:0000256" key="1">
    <source>
        <dbReference type="ARBA" id="ARBA00010203"/>
    </source>
</evidence>
<evidence type="ECO:0000256" key="7">
    <source>
        <dbReference type="ARBA" id="ARBA00049120"/>
    </source>
</evidence>
<dbReference type="Gene3D" id="3.40.50.150">
    <property type="entry name" value="Vaccinia Virus protein VP39"/>
    <property type="match status" value="2"/>
</dbReference>
<dbReference type="PROSITE" id="PS00093">
    <property type="entry name" value="N4_MTASE"/>
    <property type="match status" value="1"/>
</dbReference>
<protein>
    <recommendedName>
        <fullName evidence="2">site-specific DNA-methyltransferase (cytosine-N(4)-specific)</fullName>
        <ecNumber evidence="2">2.1.1.113</ecNumber>
    </recommendedName>
</protein>
<dbReference type="CDD" id="cd02440">
    <property type="entry name" value="AdoMet_MTases"/>
    <property type="match status" value="1"/>
</dbReference>
<dbReference type="Proteomes" id="UP000012106">
    <property type="component" value="Unassembled WGS sequence"/>
</dbReference>
<dbReference type="EC" id="2.1.1.113" evidence="2"/>
<reference evidence="8 9" key="1">
    <citation type="submission" date="2013-01" db="EMBL/GenBank/DDBJ databases">
        <authorList>
            <person name="Harkins D.M."/>
            <person name="Durkin A.S."/>
            <person name="Brinkac L.M."/>
            <person name="Haft D.H."/>
            <person name="Selengut J.D."/>
            <person name="Sanka R."/>
            <person name="DePew J."/>
            <person name="Purushe J."/>
            <person name="Hartskeerl R.A."/>
            <person name="Ahmed A."/>
            <person name="van der Linden H."/>
            <person name="Goris M.G.A."/>
            <person name="Vinetz J.M."/>
            <person name="Sutton G.G."/>
            <person name="Nierman W.C."/>
            <person name="Fouts D.E."/>
        </authorList>
    </citation>
    <scope>NUCLEOTIDE SEQUENCE [LARGE SCALE GENOMIC DNA]</scope>
    <source>
        <strain evidence="8 9">MAVJ 401</strain>
    </source>
</reference>
<proteinExistence type="inferred from homology"/>
<evidence type="ECO:0000256" key="2">
    <source>
        <dbReference type="ARBA" id="ARBA00012185"/>
    </source>
</evidence>
<accession>M6JMI5</accession>
<dbReference type="RefSeq" id="WP_004466261.1">
    <property type="nucleotide sequence ID" value="NZ_AHMU02000018.1"/>
</dbReference>
<dbReference type="InterPro" id="IPR029063">
    <property type="entry name" value="SAM-dependent_MTases_sf"/>
</dbReference>
<keyword evidence="3 8" id="KW-0489">Methyltransferase</keyword>
<dbReference type="GO" id="GO:0003677">
    <property type="term" value="F:DNA binding"/>
    <property type="evidence" value="ECO:0007669"/>
    <property type="project" value="InterPro"/>
</dbReference>
<evidence type="ECO:0000256" key="5">
    <source>
        <dbReference type="ARBA" id="ARBA00022691"/>
    </source>
</evidence>
<evidence type="ECO:0000256" key="3">
    <source>
        <dbReference type="ARBA" id="ARBA00022603"/>
    </source>
</evidence>
<keyword evidence="4 8" id="KW-0808">Transferase</keyword>